<evidence type="ECO:0000313" key="4">
    <source>
        <dbReference type="Proteomes" id="UP000316256"/>
    </source>
</evidence>
<dbReference type="EMBL" id="VIGH01000003">
    <property type="protein sequence ID" value="TQF73739.1"/>
    <property type="molecule type" value="Genomic_DNA"/>
</dbReference>
<proteinExistence type="predicted"/>
<dbReference type="Pfam" id="PF10821">
    <property type="entry name" value="DUF2567"/>
    <property type="match status" value="1"/>
</dbReference>
<keyword evidence="2" id="KW-0472">Membrane</keyword>
<dbReference type="Proteomes" id="UP000316256">
    <property type="component" value="Unassembled WGS sequence"/>
</dbReference>
<keyword evidence="2" id="KW-1133">Transmembrane helix</keyword>
<gene>
    <name evidence="3" type="ORF">FK531_09365</name>
</gene>
<feature type="compositionally biased region" description="Low complexity" evidence="1">
    <location>
        <begin position="137"/>
        <end position="153"/>
    </location>
</feature>
<keyword evidence="4" id="KW-1185">Reference proteome</keyword>
<feature type="transmembrane region" description="Helical" evidence="2">
    <location>
        <begin position="104"/>
        <end position="124"/>
    </location>
</feature>
<protein>
    <submittedName>
        <fullName evidence="3">DUF2567 domain-containing protein</fullName>
    </submittedName>
</protein>
<feature type="region of interest" description="Disordered" evidence="1">
    <location>
        <begin position="137"/>
        <end position="160"/>
    </location>
</feature>
<keyword evidence="2" id="KW-0812">Transmembrane</keyword>
<feature type="transmembrane region" description="Helical" evidence="2">
    <location>
        <begin position="58"/>
        <end position="84"/>
    </location>
</feature>
<dbReference type="AlphaFoldDB" id="A0A541BN50"/>
<dbReference type="OrthoDB" id="4557003at2"/>
<sequence>MLVPAQHFLVLSGGRATSLTSESNHQFDAVALFLCLGLILGVLSAVAVWLWRSVRGAVVLAGLLIGSMVGTAAAALVGLGVARLRFPEVTDVTVGQIVPATPGIGTPMALILQPFAAALVYLLLVSLNPRDDLGVTPAPAAAGPDSASAIDGSPQAHVTE</sequence>
<dbReference type="InterPro" id="IPR021213">
    <property type="entry name" value="DUF2567"/>
</dbReference>
<comment type="caution">
    <text evidence="3">The sequence shown here is derived from an EMBL/GenBank/DDBJ whole genome shotgun (WGS) entry which is preliminary data.</text>
</comment>
<name>A0A541BN50_9NOCA</name>
<feature type="transmembrane region" description="Helical" evidence="2">
    <location>
        <begin position="29"/>
        <end position="51"/>
    </location>
</feature>
<organism evidence="3 4">
    <name type="scientific">Rhodococcus spelaei</name>
    <dbReference type="NCBI Taxonomy" id="2546320"/>
    <lineage>
        <taxon>Bacteria</taxon>
        <taxon>Bacillati</taxon>
        <taxon>Actinomycetota</taxon>
        <taxon>Actinomycetes</taxon>
        <taxon>Mycobacteriales</taxon>
        <taxon>Nocardiaceae</taxon>
        <taxon>Rhodococcus</taxon>
    </lineage>
</organism>
<evidence type="ECO:0000313" key="3">
    <source>
        <dbReference type="EMBL" id="TQF73739.1"/>
    </source>
</evidence>
<evidence type="ECO:0000256" key="2">
    <source>
        <dbReference type="SAM" id="Phobius"/>
    </source>
</evidence>
<reference evidence="3 4" key="1">
    <citation type="submission" date="2019-06" db="EMBL/GenBank/DDBJ databases">
        <title>Rhodococcus spaelei sp. nov., isolated from a cave.</title>
        <authorList>
            <person name="Lee S.D."/>
        </authorList>
    </citation>
    <scope>NUCLEOTIDE SEQUENCE [LARGE SCALE GENOMIC DNA]</scope>
    <source>
        <strain evidence="3 4">C9-5</strain>
    </source>
</reference>
<evidence type="ECO:0000256" key="1">
    <source>
        <dbReference type="SAM" id="MobiDB-lite"/>
    </source>
</evidence>
<accession>A0A541BN50</accession>